<name>A0A173S1M6_9FIRM</name>
<keyword evidence="1" id="KW-1133">Transmembrane helix</keyword>
<evidence type="ECO:0000313" key="3">
    <source>
        <dbReference type="Proteomes" id="UP000095673"/>
    </source>
</evidence>
<feature type="transmembrane region" description="Helical" evidence="1">
    <location>
        <begin position="156"/>
        <end position="176"/>
    </location>
</feature>
<dbReference type="RefSeq" id="WP_147358529.1">
    <property type="nucleotide sequence ID" value="NZ_CYXM01000003.1"/>
</dbReference>
<organism evidence="2 3">
    <name type="scientific">Agathobacter rectalis</name>
    <dbReference type="NCBI Taxonomy" id="39491"/>
    <lineage>
        <taxon>Bacteria</taxon>
        <taxon>Bacillati</taxon>
        <taxon>Bacillota</taxon>
        <taxon>Clostridia</taxon>
        <taxon>Lachnospirales</taxon>
        <taxon>Lachnospiraceae</taxon>
        <taxon>Agathobacter</taxon>
    </lineage>
</organism>
<evidence type="ECO:0000313" key="2">
    <source>
        <dbReference type="EMBL" id="CUM83795.1"/>
    </source>
</evidence>
<dbReference type="EMBL" id="CYXM01000003">
    <property type="protein sequence ID" value="CUM83795.1"/>
    <property type="molecule type" value="Genomic_DNA"/>
</dbReference>
<feature type="transmembrane region" description="Helical" evidence="1">
    <location>
        <begin position="182"/>
        <end position="202"/>
    </location>
</feature>
<evidence type="ECO:0000256" key="1">
    <source>
        <dbReference type="SAM" id="Phobius"/>
    </source>
</evidence>
<keyword evidence="1" id="KW-0472">Membrane</keyword>
<protein>
    <submittedName>
        <fullName evidence="2">Uncharacterized protein</fullName>
    </submittedName>
</protein>
<gene>
    <name evidence="2" type="ORF">ERS852580_00759</name>
</gene>
<reference evidence="2 3" key="1">
    <citation type="submission" date="2015-09" db="EMBL/GenBank/DDBJ databases">
        <authorList>
            <consortium name="Pathogen Informatics"/>
        </authorList>
    </citation>
    <scope>NUCLEOTIDE SEQUENCE [LARGE SCALE GENOMIC DNA]</scope>
    <source>
        <strain evidence="2 3">2789STDY5834968</strain>
    </source>
</reference>
<dbReference type="AlphaFoldDB" id="A0A173S1M6"/>
<proteinExistence type="predicted"/>
<keyword evidence="1" id="KW-0812">Transmembrane</keyword>
<dbReference type="Proteomes" id="UP000095673">
    <property type="component" value="Unassembled WGS sequence"/>
</dbReference>
<accession>A0A173S1M6</accession>
<sequence length="361" mass="41683">MEIKCEYCGSMIPETVEQCPYCGASNNSIKRTADGTPKTIAELAKWYEDRHLPPYEITRFFIGIDYRQPRAFGIYQDGNEFIVYKNKADGTRAVRYQGTDEAYAVNELYLKLKDEILNQKAHQQKHTNGDFAQETKKMFSDTFSSKNVNEYIIKPSIAMVIGIVMFIVLIIVGFALNDTYKGIGWDLLISGIAGIVCAFFLTDFIENHKRFKPFGLYAAWLKKPKGSAMRHAMHYFITVLLIALVLITPIHNYCKTDYFKYNDTVYVNSHYSWFEYDDDSYDYNEISRSDVPQEVLDNKSLYGFDYSDLVWDSSIIKFENSGYYEDHYESSGSSSSDYDSDYDWDSGDSWDSGGSDWDSDW</sequence>
<feature type="transmembrane region" description="Helical" evidence="1">
    <location>
        <begin position="232"/>
        <end position="250"/>
    </location>
</feature>